<dbReference type="AlphaFoldDB" id="A0A839AML1"/>
<feature type="signal peptide" evidence="2">
    <location>
        <begin position="1"/>
        <end position="20"/>
    </location>
</feature>
<evidence type="ECO:0000313" key="4">
    <source>
        <dbReference type="Proteomes" id="UP000563906"/>
    </source>
</evidence>
<evidence type="ECO:0000313" key="3">
    <source>
        <dbReference type="EMBL" id="MBA6155737.1"/>
    </source>
</evidence>
<comment type="caution">
    <text evidence="3">The sequence shown here is derived from an EMBL/GenBank/DDBJ whole genome shotgun (WGS) entry which is preliminary data.</text>
</comment>
<feature type="compositionally biased region" description="Basic residues" evidence="1">
    <location>
        <begin position="132"/>
        <end position="150"/>
    </location>
</feature>
<name>A0A839AML1_9FLAO</name>
<keyword evidence="4" id="KW-1185">Reference proteome</keyword>
<keyword evidence="2" id="KW-0732">Signal</keyword>
<feature type="region of interest" description="Disordered" evidence="1">
    <location>
        <begin position="73"/>
        <end position="108"/>
    </location>
</feature>
<feature type="compositionally biased region" description="Basic and acidic residues" evidence="1">
    <location>
        <begin position="82"/>
        <end position="98"/>
    </location>
</feature>
<dbReference type="Proteomes" id="UP000563906">
    <property type="component" value="Unassembled WGS sequence"/>
</dbReference>
<sequence>MKKIVALLVLAVGFTITTQAQRGERGERGEHEKLTTEQQTELAVKKMTLKLDLTPAQQRQVKPLLAEKIAKRKEMHAKRKAMKESGKKREKLSADERHAKKTQMLDRQIAFKADMKRILNEKQYERFEKMSARKMHGAKKKMKKRKHRKEMKREKTDK</sequence>
<evidence type="ECO:0000256" key="2">
    <source>
        <dbReference type="SAM" id="SignalP"/>
    </source>
</evidence>
<dbReference type="EMBL" id="JACGLS010000001">
    <property type="protein sequence ID" value="MBA6155737.1"/>
    <property type="molecule type" value="Genomic_DNA"/>
</dbReference>
<reference evidence="3 4" key="1">
    <citation type="submission" date="2020-07" db="EMBL/GenBank/DDBJ databases">
        <title>Bacterium isolated from marine sediment.</title>
        <authorList>
            <person name="Shang D."/>
            <person name="Du Z.-J."/>
        </authorList>
    </citation>
    <scope>NUCLEOTIDE SEQUENCE [LARGE SCALE GENOMIC DNA]</scope>
    <source>
        <strain evidence="3 4">S7007</strain>
    </source>
</reference>
<feature type="region of interest" description="Disordered" evidence="1">
    <location>
        <begin position="129"/>
        <end position="158"/>
    </location>
</feature>
<feature type="chain" id="PRO_5032399063" description="DUF4890 domain-containing protein" evidence="2">
    <location>
        <begin position="21"/>
        <end position="158"/>
    </location>
</feature>
<evidence type="ECO:0000256" key="1">
    <source>
        <dbReference type="SAM" id="MobiDB-lite"/>
    </source>
</evidence>
<accession>A0A839AML1</accession>
<dbReference type="Gene3D" id="1.20.120.1490">
    <property type="match status" value="1"/>
</dbReference>
<gene>
    <name evidence="3" type="ORF">H3Z83_04265</name>
</gene>
<proteinExistence type="predicted"/>
<evidence type="ECO:0008006" key="5">
    <source>
        <dbReference type="Google" id="ProtNLM"/>
    </source>
</evidence>
<organism evidence="3 4">
    <name type="scientific">Tenacibaculum pelagium</name>
    <dbReference type="NCBI Taxonomy" id="2759527"/>
    <lineage>
        <taxon>Bacteria</taxon>
        <taxon>Pseudomonadati</taxon>
        <taxon>Bacteroidota</taxon>
        <taxon>Flavobacteriia</taxon>
        <taxon>Flavobacteriales</taxon>
        <taxon>Flavobacteriaceae</taxon>
        <taxon>Tenacibaculum</taxon>
    </lineage>
</organism>
<protein>
    <recommendedName>
        <fullName evidence="5">DUF4890 domain-containing protein</fullName>
    </recommendedName>
</protein>
<dbReference type="RefSeq" id="WP_182124221.1">
    <property type="nucleotide sequence ID" value="NZ_JACGLS010000001.1"/>
</dbReference>